<comment type="caution">
    <text evidence="11">The sequence shown here is derived from an EMBL/GenBank/DDBJ whole genome shotgun (WGS) entry which is preliminary data.</text>
</comment>
<dbReference type="PANTHER" id="PTHR23342:SF0">
    <property type="entry name" value="N-ACETYLGLUTAMATE SYNTHASE, MITOCHONDRIAL"/>
    <property type="match status" value="1"/>
</dbReference>
<evidence type="ECO:0000313" key="12">
    <source>
        <dbReference type="Proteomes" id="UP000823660"/>
    </source>
</evidence>
<comment type="catalytic activity">
    <reaction evidence="8 9">
        <text>N-acetyl-L-glutamate + ATP = N-acetyl-L-glutamyl 5-phosphate + ADP</text>
        <dbReference type="Rhea" id="RHEA:14629"/>
        <dbReference type="ChEBI" id="CHEBI:30616"/>
        <dbReference type="ChEBI" id="CHEBI:44337"/>
        <dbReference type="ChEBI" id="CHEBI:57936"/>
        <dbReference type="ChEBI" id="CHEBI:456216"/>
        <dbReference type="EC" id="2.7.2.8"/>
    </reaction>
</comment>
<feature type="domain" description="Aspartate/glutamate/uridylate kinase" evidence="10">
    <location>
        <begin position="3"/>
        <end position="259"/>
    </location>
</feature>
<evidence type="ECO:0000313" key="11">
    <source>
        <dbReference type="EMBL" id="MBO8466835.1"/>
    </source>
</evidence>
<feature type="binding site" evidence="9">
    <location>
        <position position="61"/>
    </location>
    <ligand>
        <name>substrate</name>
    </ligand>
</feature>
<evidence type="ECO:0000256" key="8">
    <source>
        <dbReference type="ARBA" id="ARBA00048141"/>
    </source>
</evidence>
<evidence type="ECO:0000256" key="6">
    <source>
        <dbReference type="ARBA" id="ARBA00022777"/>
    </source>
</evidence>
<dbReference type="GO" id="GO:0005524">
    <property type="term" value="F:ATP binding"/>
    <property type="evidence" value="ECO:0007669"/>
    <property type="project" value="UniProtKB-UniRule"/>
</dbReference>
<dbReference type="Pfam" id="PF00696">
    <property type="entry name" value="AA_kinase"/>
    <property type="match status" value="1"/>
</dbReference>
<evidence type="ECO:0000256" key="4">
    <source>
        <dbReference type="ARBA" id="ARBA00022679"/>
    </source>
</evidence>
<dbReference type="GO" id="GO:0005737">
    <property type="term" value="C:cytoplasm"/>
    <property type="evidence" value="ECO:0007669"/>
    <property type="project" value="UniProtKB-SubCell"/>
</dbReference>
<comment type="subcellular location">
    <subcellularLocation>
        <location evidence="9">Cytoplasm</location>
    </subcellularLocation>
</comment>
<comment type="function">
    <text evidence="9">Catalyzes the ATP-dependent phosphorylation of N-acetyl-L-glutamate.</text>
</comment>
<dbReference type="InterPro" id="IPR036393">
    <property type="entry name" value="AceGlu_kinase-like_sf"/>
</dbReference>
<keyword evidence="7 9" id="KW-0067">ATP-binding</keyword>
<dbReference type="EMBL" id="JADIMH010000017">
    <property type="protein sequence ID" value="MBO8466835.1"/>
    <property type="molecule type" value="Genomic_DNA"/>
</dbReference>
<evidence type="ECO:0000256" key="7">
    <source>
        <dbReference type="ARBA" id="ARBA00022840"/>
    </source>
</evidence>
<accession>A0A9D9NB81</accession>
<sequence>MRINVIKIGGNVVENEPMLQEFAKDFAAVEGAKVLVHGGGVMASGLQKRLGMEPIMVEGRRVTDAQTLEIVTMVYAGWCSKHITASLQKNGCNAIGLCGADGKIIQATRRPPVKMTLASGLSQDKEVREIDYGYVGDIAPEGINARLLESFIEQGITPVLCAITYDGRGNLLNTNADTIASSVAESLAKAGHDTILTYCFEKDGVLYDKDDPDSIIPEITPRIYDGLKVEKRVADGMIPKLDNAFKALENGVSRVIIKNAGNIGNSTGTTVKL</sequence>
<organism evidence="11 12">
    <name type="scientific">Candidatus Cryptobacteroides faecipullorum</name>
    <dbReference type="NCBI Taxonomy" id="2840764"/>
    <lineage>
        <taxon>Bacteria</taxon>
        <taxon>Pseudomonadati</taxon>
        <taxon>Bacteroidota</taxon>
        <taxon>Bacteroidia</taxon>
        <taxon>Bacteroidales</taxon>
        <taxon>Candidatus Cryptobacteroides</taxon>
    </lineage>
</organism>
<keyword evidence="2 9" id="KW-0055">Arginine biosynthesis</keyword>
<dbReference type="Proteomes" id="UP000823660">
    <property type="component" value="Unassembled WGS sequence"/>
</dbReference>
<comment type="pathway">
    <text evidence="1 9">Amino-acid biosynthesis; L-arginine biosynthesis; N(2)-acetyl-L-ornithine from L-glutamate: step 2/4.</text>
</comment>
<dbReference type="InterPro" id="IPR004662">
    <property type="entry name" value="AcgluKinase_fam"/>
</dbReference>
<gene>
    <name evidence="9 11" type="primary">argB</name>
    <name evidence="11" type="ORF">IAB99_03625</name>
</gene>
<dbReference type="NCBIfam" id="TIGR00761">
    <property type="entry name" value="argB"/>
    <property type="match status" value="1"/>
</dbReference>
<dbReference type="GO" id="GO:0042450">
    <property type="term" value="P:L-arginine biosynthetic process via ornithine"/>
    <property type="evidence" value="ECO:0007669"/>
    <property type="project" value="UniProtKB-UniRule"/>
</dbReference>
<dbReference type="PIRSF" id="PIRSF000728">
    <property type="entry name" value="NAGK"/>
    <property type="match status" value="1"/>
</dbReference>
<feature type="site" description="Transition state stabilizer" evidence="9">
    <location>
        <position position="7"/>
    </location>
</feature>
<dbReference type="CDD" id="cd04238">
    <property type="entry name" value="AAK_NAGK-like"/>
    <property type="match status" value="1"/>
</dbReference>
<name>A0A9D9NB81_9BACT</name>
<protein>
    <recommendedName>
        <fullName evidence="9">Acetylglutamate kinase</fullName>
        <ecNumber evidence="9">2.7.2.8</ecNumber>
    </recommendedName>
    <alternativeName>
        <fullName evidence="9">N-acetyl-L-glutamate 5-phosphotransferase</fullName>
    </alternativeName>
    <alternativeName>
        <fullName evidence="9">NAG kinase</fullName>
        <shortName evidence="9">NAGK</shortName>
    </alternativeName>
</protein>
<dbReference type="InterPro" id="IPR037528">
    <property type="entry name" value="ArgB"/>
</dbReference>
<dbReference type="HAMAP" id="MF_00082">
    <property type="entry name" value="ArgB"/>
    <property type="match status" value="1"/>
</dbReference>
<reference evidence="11" key="1">
    <citation type="submission" date="2020-10" db="EMBL/GenBank/DDBJ databases">
        <authorList>
            <person name="Gilroy R."/>
        </authorList>
    </citation>
    <scope>NUCLEOTIDE SEQUENCE</scope>
    <source>
        <strain evidence="11">B1-15692</strain>
    </source>
</reference>
<evidence type="ECO:0000256" key="5">
    <source>
        <dbReference type="ARBA" id="ARBA00022741"/>
    </source>
</evidence>
<evidence type="ECO:0000256" key="3">
    <source>
        <dbReference type="ARBA" id="ARBA00022605"/>
    </source>
</evidence>
<evidence type="ECO:0000256" key="1">
    <source>
        <dbReference type="ARBA" id="ARBA00004828"/>
    </source>
</evidence>
<feature type="site" description="Transition state stabilizer" evidence="9">
    <location>
        <position position="240"/>
    </location>
</feature>
<keyword evidence="3 9" id="KW-0028">Amino-acid biosynthesis</keyword>
<dbReference type="EC" id="2.7.2.8" evidence="9"/>
<evidence type="ECO:0000256" key="2">
    <source>
        <dbReference type="ARBA" id="ARBA00022571"/>
    </source>
</evidence>
<dbReference type="PANTHER" id="PTHR23342">
    <property type="entry name" value="N-ACETYLGLUTAMATE SYNTHASE"/>
    <property type="match status" value="1"/>
</dbReference>
<comment type="similarity">
    <text evidence="9">Belongs to the acetylglutamate kinase family. ArgB subfamily.</text>
</comment>
<dbReference type="Gene3D" id="3.40.1160.10">
    <property type="entry name" value="Acetylglutamate kinase-like"/>
    <property type="match status" value="1"/>
</dbReference>
<dbReference type="AlphaFoldDB" id="A0A9D9NB81"/>
<feature type="binding site" evidence="9">
    <location>
        <position position="173"/>
    </location>
    <ligand>
        <name>substrate</name>
    </ligand>
</feature>
<evidence type="ECO:0000259" key="10">
    <source>
        <dbReference type="Pfam" id="PF00696"/>
    </source>
</evidence>
<evidence type="ECO:0000256" key="9">
    <source>
        <dbReference type="HAMAP-Rule" id="MF_00082"/>
    </source>
</evidence>
<reference evidence="11" key="2">
    <citation type="journal article" date="2021" name="PeerJ">
        <title>Extensive microbial diversity within the chicken gut microbiome revealed by metagenomics and culture.</title>
        <authorList>
            <person name="Gilroy R."/>
            <person name="Ravi A."/>
            <person name="Getino M."/>
            <person name="Pursley I."/>
            <person name="Horton D.L."/>
            <person name="Alikhan N.F."/>
            <person name="Baker D."/>
            <person name="Gharbi K."/>
            <person name="Hall N."/>
            <person name="Watson M."/>
            <person name="Adriaenssens E.M."/>
            <person name="Foster-Nyarko E."/>
            <person name="Jarju S."/>
            <person name="Secka A."/>
            <person name="Antonio M."/>
            <person name="Oren A."/>
            <person name="Chaudhuri R.R."/>
            <person name="La Ragione R."/>
            <person name="Hildebrand F."/>
            <person name="Pallen M.J."/>
        </authorList>
    </citation>
    <scope>NUCLEOTIDE SEQUENCE</scope>
    <source>
        <strain evidence="11">B1-15692</strain>
    </source>
</reference>
<keyword evidence="5 9" id="KW-0547">Nucleotide-binding</keyword>
<dbReference type="InterPro" id="IPR001048">
    <property type="entry name" value="Asp/Glu/Uridylate_kinase"/>
</dbReference>
<keyword evidence="6 9" id="KW-0418">Kinase</keyword>
<dbReference type="GO" id="GO:0003991">
    <property type="term" value="F:acetylglutamate kinase activity"/>
    <property type="evidence" value="ECO:0007669"/>
    <property type="project" value="UniProtKB-UniRule"/>
</dbReference>
<keyword evidence="4 9" id="KW-0808">Transferase</keyword>
<feature type="binding site" evidence="9">
    <location>
        <begin position="39"/>
        <end position="40"/>
    </location>
    <ligand>
        <name>substrate</name>
    </ligand>
</feature>
<proteinExistence type="inferred from homology"/>
<dbReference type="SUPFAM" id="SSF53633">
    <property type="entry name" value="Carbamate kinase-like"/>
    <property type="match status" value="1"/>
</dbReference>
<keyword evidence="9" id="KW-0963">Cytoplasm</keyword>